<comment type="caution">
    <text evidence="1">The sequence shown here is derived from an EMBL/GenBank/DDBJ whole genome shotgun (WGS) entry which is preliminary data.</text>
</comment>
<dbReference type="AlphaFoldDB" id="A0A433DJ43"/>
<accession>A0A433DJ43</accession>
<dbReference type="OrthoDB" id="2122304at2759"/>
<gene>
    <name evidence="1" type="ORF">BC936DRAFT_137274</name>
</gene>
<dbReference type="EMBL" id="RBNI01001115">
    <property type="protein sequence ID" value="RUP50870.1"/>
    <property type="molecule type" value="Genomic_DNA"/>
</dbReference>
<evidence type="ECO:0000313" key="2">
    <source>
        <dbReference type="Proteomes" id="UP000268093"/>
    </source>
</evidence>
<keyword evidence="2" id="KW-1185">Reference proteome</keyword>
<name>A0A433DJ43_9FUNG</name>
<dbReference type="Proteomes" id="UP000268093">
    <property type="component" value="Unassembled WGS sequence"/>
</dbReference>
<evidence type="ECO:0000313" key="1">
    <source>
        <dbReference type="EMBL" id="RUP50870.1"/>
    </source>
</evidence>
<proteinExistence type="predicted"/>
<sequence>MCDDHGRRKARELLHQVLVAGEQTGAETTQFLAMNSRMLDTNGSADSGVQTTPSVANGTFSFLTPALANQGTRTPSRMPVDWILRAKYVPNR</sequence>
<reference evidence="1 2" key="1">
    <citation type="journal article" date="2018" name="New Phytol.">
        <title>Phylogenomics of Endogonaceae and evolution of mycorrhizas within Mucoromycota.</title>
        <authorList>
            <person name="Chang Y."/>
            <person name="Desiro A."/>
            <person name="Na H."/>
            <person name="Sandor L."/>
            <person name="Lipzen A."/>
            <person name="Clum A."/>
            <person name="Barry K."/>
            <person name="Grigoriev I.V."/>
            <person name="Martin F.M."/>
            <person name="Stajich J.E."/>
            <person name="Smith M.E."/>
            <person name="Bonito G."/>
            <person name="Spatafora J.W."/>
        </authorList>
    </citation>
    <scope>NUCLEOTIDE SEQUENCE [LARGE SCALE GENOMIC DNA]</scope>
    <source>
        <strain evidence="1 2">GMNB39</strain>
    </source>
</reference>
<organism evidence="1 2">
    <name type="scientific">Jimgerdemannia flammicorona</name>
    <dbReference type="NCBI Taxonomy" id="994334"/>
    <lineage>
        <taxon>Eukaryota</taxon>
        <taxon>Fungi</taxon>
        <taxon>Fungi incertae sedis</taxon>
        <taxon>Mucoromycota</taxon>
        <taxon>Mucoromycotina</taxon>
        <taxon>Endogonomycetes</taxon>
        <taxon>Endogonales</taxon>
        <taxon>Endogonaceae</taxon>
        <taxon>Jimgerdemannia</taxon>
    </lineage>
</organism>
<protein>
    <submittedName>
        <fullName evidence="1">Uncharacterized protein</fullName>
    </submittedName>
</protein>